<dbReference type="SUPFAM" id="SSF55008">
    <property type="entry name" value="HMA, heavy metal-associated domain"/>
    <property type="match status" value="1"/>
</dbReference>
<reference evidence="2 3" key="1">
    <citation type="submission" date="2016-10" db="EMBL/GenBank/DDBJ databases">
        <authorList>
            <person name="de Groot N.N."/>
        </authorList>
    </citation>
    <scope>NUCLEOTIDE SEQUENCE [LARGE SCALE GENOMIC DNA]</scope>
    <source>
        <strain evidence="2 3">DSM 25186</strain>
    </source>
</reference>
<proteinExistence type="predicted"/>
<dbReference type="OrthoDB" id="677920at2"/>
<organism evidence="2 3">
    <name type="scientific">Catalinimonas alkaloidigena</name>
    <dbReference type="NCBI Taxonomy" id="1075417"/>
    <lineage>
        <taxon>Bacteria</taxon>
        <taxon>Pseudomonadati</taxon>
        <taxon>Bacteroidota</taxon>
        <taxon>Cytophagia</taxon>
        <taxon>Cytophagales</taxon>
        <taxon>Catalimonadaceae</taxon>
        <taxon>Catalinimonas</taxon>
    </lineage>
</organism>
<dbReference type="GO" id="GO:0046872">
    <property type="term" value="F:metal ion binding"/>
    <property type="evidence" value="ECO:0007669"/>
    <property type="project" value="InterPro"/>
</dbReference>
<dbReference type="EMBL" id="FNFO01000002">
    <property type="protein sequence ID" value="SDK21637.1"/>
    <property type="molecule type" value="Genomic_DNA"/>
</dbReference>
<dbReference type="CDD" id="cd00371">
    <property type="entry name" value="HMA"/>
    <property type="match status" value="1"/>
</dbReference>
<accession>A0A1G9A315</accession>
<name>A0A1G9A315_9BACT</name>
<dbReference type="AlphaFoldDB" id="A0A1G9A315"/>
<dbReference type="Pfam" id="PF00403">
    <property type="entry name" value="HMA"/>
    <property type="match status" value="1"/>
</dbReference>
<dbReference type="RefSeq" id="WP_089679603.1">
    <property type="nucleotide sequence ID" value="NZ_FNFO01000002.1"/>
</dbReference>
<dbReference type="Gene3D" id="3.30.70.100">
    <property type="match status" value="1"/>
</dbReference>
<feature type="domain" description="HMA" evidence="1">
    <location>
        <begin position="1"/>
        <end position="66"/>
    </location>
</feature>
<protein>
    <submittedName>
        <fullName evidence="2">Copper chaperone</fullName>
    </submittedName>
</protein>
<dbReference type="Proteomes" id="UP000198510">
    <property type="component" value="Unassembled WGS sequence"/>
</dbReference>
<dbReference type="STRING" id="1075417.SAMN05421823_102165"/>
<evidence type="ECO:0000259" key="1">
    <source>
        <dbReference type="PROSITE" id="PS50846"/>
    </source>
</evidence>
<dbReference type="InterPro" id="IPR036163">
    <property type="entry name" value="HMA_dom_sf"/>
</dbReference>
<gene>
    <name evidence="2" type="ORF">SAMN05421823_102165</name>
</gene>
<evidence type="ECO:0000313" key="3">
    <source>
        <dbReference type="Proteomes" id="UP000198510"/>
    </source>
</evidence>
<keyword evidence="3" id="KW-1185">Reference proteome</keyword>
<sequence>MKTSKFKTNINCGGCIATVTPHLNDVKGIEEWNVDTSDKDKILTVKGDFSEEDVKTKVQEAGFRIEEKRGLFSSLF</sequence>
<dbReference type="InterPro" id="IPR006121">
    <property type="entry name" value="HMA_dom"/>
</dbReference>
<dbReference type="PROSITE" id="PS50846">
    <property type="entry name" value="HMA_2"/>
    <property type="match status" value="1"/>
</dbReference>
<evidence type="ECO:0000313" key="2">
    <source>
        <dbReference type="EMBL" id="SDK21637.1"/>
    </source>
</evidence>